<dbReference type="Proteomes" id="UP000234545">
    <property type="component" value="Unassembled WGS sequence"/>
</dbReference>
<dbReference type="Gene3D" id="3.30.2010.10">
    <property type="entry name" value="Metalloproteases ('zincins'), catalytic domain"/>
    <property type="match status" value="1"/>
</dbReference>
<dbReference type="AlphaFoldDB" id="A0A2I1I3Q5"/>
<dbReference type="InterPro" id="IPR006640">
    <property type="entry name" value="SprT-like_domain"/>
</dbReference>
<accession>A0A2I1I3Q5</accession>
<dbReference type="EMBL" id="PKKJ01000015">
    <property type="protein sequence ID" value="PKY65766.1"/>
    <property type="molecule type" value="Genomic_DNA"/>
</dbReference>
<dbReference type="GO" id="GO:0006950">
    <property type="term" value="P:response to stress"/>
    <property type="evidence" value="ECO:0007669"/>
    <property type="project" value="UniProtKB-ARBA"/>
</dbReference>
<dbReference type="OrthoDB" id="9793623at2"/>
<protein>
    <submittedName>
        <fullName evidence="2">SprT domain-containing protein</fullName>
    </submittedName>
</protein>
<reference evidence="2 3" key="1">
    <citation type="submission" date="2017-12" db="EMBL/GenBank/DDBJ databases">
        <title>Phylogenetic diversity of female urinary microbiome.</title>
        <authorList>
            <person name="Thomas-White K."/>
            <person name="Wolfe A.J."/>
        </authorList>
    </citation>
    <scope>NUCLEOTIDE SEQUENCE [LARGE SCALE GENOMIC DNA]</scope>
    <source>
        <strain evidence="2 3">UMB0250</strain>
    </source>
</reference>
<sequence length="168" mass="19006">MDRRIARKEARILMDAAELGDWTFKFDTAKRRAGSCVYRAKTITLSGPLTDLYDQDTVRGVILHEIAHALVGPDHHHDPTWRRVARGLGAPDDARLPSHLPSPDEPWVGTCPKCGAQRKLYRPPRRVTACGHCARHFDVERILTWTYKGQPRNPGTAYLKELGRIECS</sequence>
<name>A0A2I1I3Q5_9ACTO</name>
<dbReference type="SMART" id="SM00731">
    <property type="entry name" value="SprT"/>
    <property type="match status" value="1"/>
</dbReference>
<proteinExistence type="predicted"/>
<evidence type="ECO:0000313" key="2">
    <source>
        <dbReference type="EMBL" id="PKY65766.1"/>
    </source>
</evidence>
<evidence type="ECO:0000313" key="3">
    <source>
        <dbReference type="Proteomes" id="UP000234545"/>
    </source>
</evidence>
<organism evidence="2 3">
    <name type="scientific">Schaalia turicensis</name>
    <dbReference type="NCBI Taxonomy" id="131111"/>
    <lineage>
        <taxon>Bacteria</taxon>
        <taxon>Bacillati</taxon>
        <taxon>Actinomycetota</taxon>
        <taxon>Actinomycetes</taxon>
        <taxon>Actinomycetales</taxon>
        <taxon>Actinomycetaceae</taxon>
        <taxon>Schaalia</taxon>
    </lineage>
</organism>
<feature type="domain" description="SprT-like" evidence="1">
    <location>
        <begin position="7"/>
        <end position="140"/>
    </location>
</feature>
<gene>
    <name evidence="2" type="ORF">CYJ25_07995</name>
</gene>
<dbReference type="RefSeq" id="WP_101628626.1">
    <property type="nucleotide sequence ID" value="NZ_PKKJ01000015.1"/>
</dbReference>
<comment type="caution">
    <text evidence="2">The sequence shown here is derived from an EMBL/GenBank/DDBJ whole genome shotgun (WGS) entry which is preliminary data.</text>
</comment>
<evidence type="ECO:0000259" key="1">
    <source>
        <dbReference type="SMART" id="SM00731"/>
    </source>
</evidence>
<dbReference type="Pfam" id="PF10263">
    <property type="entry name" value="SprT-like"/>
    <property type="match status" value="1"/>
</dbReference>